<reference evidence="2 3" key="1">
    <citation type="submission" date="2019-04" db="EMBL/GenBank/DDBJ databases">
        <title>Fungal friends and foes A comparative genomics study of 23 Aspergillus species from section Flavi.</title>
        <authorList>
            <consortium name="DOE Joint Genome Institute"/>
            <person name="Kjaerbolling I."/>
            <person name="Vesth T.C."/>
            <person name="Frisvad J.C."/>
            <person name="Nybo J.L."/>
            <person name="Theobald S."/>
            <person name="Kildgaard S."/>
            <person name="Petersen T.I."/>
            <person name="Kuo A."/>
            <person name="Sato A."/>
            <person name="Lyhne E.K."/>
            <person name="Kogle M.E."/>
            <person name="Wiebenga A."/>
            <person name="Kun R.S."/>
            <person name="Lubbers R.J."/>
            <person name="Makela M.R."/>
            <person name="Barry K."/>
            <person name="Chovatia M."/>
            <person name="Clum A."/>
            <person name="Daum C."/>
            <person name="Haridas S."/>
            <person name="He G."/>
            <person name="LaButti K."/>
            <person name="Lipzen A."/>
            <person name="Mondo S."/>
            <person name="Pangilinan J."/>
            <person name="Riley R."/>
            <person name="Salamov A."/>
            <person name="Simmons B.A."/>
            <person name="Magnuson J.K."/>
            <person name="Henrissat B."/>
            <person name="Mortensen U.H."/>
            <person name="Larsen T.O."/>
            <person name="De vries R.P."/>
            <person name="Grigoriev I.V."/>
            <person name="Machida M."/>
            <person name="Baker S.E."/>
            <person name="Andersen M.R."/>
        </authorList>
    </citation>
    <scope>NUCLEOTIDE SEQUENCE [LARGE SCALE GENOMIC DNA]</scope>
    <source>
        <strain evidence="2 3">CBS 117618</strain>
    </source>
</reference>
<keyword evidence="3" id="KW-1185">Reference proteome</keyword>
<gene>
    <name evidence="2" type="ORF">BDV34DRAFT_15057</name>
</gene>
<evidence type="ECO:0000256" key="1">
    <source>
        <dbReference type="SAM" id="Phobius"/>
    </source>
</evidence>
<dbReference type="VEuPathDB" id="FungiDB:BDV34DRAFT_15057"/>
<dbReference type="AlphaFoldDB" id="A0A5N6D8L0"/>
<keyword evidence="1" id="KW-0472">Membrane</keyword>
<proteinExistence type="predicted"/>
<evidence type="ECO:0000313" key="3">
    <source>
        <dbReference type="Proteomes" id="UP000326532"/>
    </source>
</evidence>
<evidence type="ECO:0000313" key="2">
    <source>
        <dbReference type="EMBL" id="KAB8200410.1"/>
    </source>
</evidence>
<organism evidence="2 3">
    <name type="scientific">Aspergillus parasiticus</name>
    <dbReference type="NCBI Taxonomy" id="5067"/>
    <lineage>
        <taxon>Eukaryota</taxon>
        <taxon>Fungi</taxon>
        <taxon>Dikarya</taxon>
        <taxon>Ascomycota</taxon>
        <taxon>Pezizomycotina</taxon>
        <taxon>Eurotiomycetes</taxon>
        <taxon>Eurotiomycetidae</taxon>
        <taxon>Eurotiales</taxon>
        <taxon>Aspergillaceae</taxon>
        <taxon>Aspergillus</taxon>
        <taxon>Aspergillus subgen. Circumdati</taxon>
    </lineage>
</organism>
<dbReference type="EMBL" id="ML735044">
    <property type="protein sequence ID" value="KAB8200410.1"/>
    <property type="molecule type" value="Genomic_DNA"/>
</dbReference>
<accession>A0A5N6D8L0</accession>
<name>A0A5N6D8L0_ASPPA</name>
<sequence length="91" mass="10511">MEEDNPCSLAFFLFAFWAGLLGLLRNRRTGTQENVTAIDAKINPLCLIVTLFVTLPEARMSRSAAEERRIRVLKKCQRDKEKEREERAAAW</sequence>
<feature type="transmembrane region" description="Helical" evidence="1">
    <location>
        <begin position="6"/>
        <end position="24"/>
    </location>
</feature>
<protein>
    <submittedName>
        <fullName evidence="2">Uncharacterized protein</fullName>
    </submittedName>
</protein>
<keyword evidence="1" id="KW-0812">Transmembrane</keyword>
<dbReference type="Proteomes" id="UP000326532">
    <property type="component" value="Unassembled WGS sequence"/>
</dbReference>
<keyword evidence="1" id="KW-1133">Transmembrane helix</keyword>